<evidence type="ECO:0008006" key="4">
    <source>
        <dbReference type="Google" id="ProtNLM"/>
    </source>
</evidence>
<dbReference type="AlphaFoldDB" id="A0AAE4B154"/>
<gene>
    <name evidence="2" type="ORF">J2S42_006963</name>
</gene>
<dbReference type="Proteomes" id="UP001240236">
    <property type="component" value="Unassembled WGS sequence"/>
</dbReference>
<sequence length="149" mass="15497">MNADDLLSTLSPRLSLARRIAAVAAGLGGLTVAAVVASLWATEPALPAATRAAFAGVIAIGLAWVAYAAWLLTRRHPLFARDRVIAAWLSLTACTVLAAFVTAVSVARDQARPAALTLAATLLTVAAVNLVRARAHRAALLRRKRELGG</sequence>
<name>A0AAE4B154_9ACTN</name>
<evidence type="ECO:0000313" key="3">
    <source>
        <dbReference type="Proteomes" id="UP001240236"/>
    </source>
</evidence>
<keyword evidence="3" id="KW-1185">Reference proteome</keyword>
<accession>A0AAE4B154</accession>
<protein>
    <recommendedName>
        <fullName evidence="4">Transmembrane protein</fullName>
    </recommendedName>
</protein>
<keyword evidence="1" id="KW-0812">Transmembrane</keyword>
<organism evidence="2 3">
    <name type="scientific">Catenuloplanes indicus</name>
    <dbReference type="NCBI Taxonomy" id="137267"/>
    <lineage>
        <taxon>Bacteria</taxon>
        <taxon>Bacillati</taxon>
        <taxon>Actinomycetota</taxon>
        <taxon>Actinomycetes</taxon>
        <taxon>Micromonosporales</taxon>
        <taxon>Micromonosporaceae</taxon>
        <taxon>Catenuloplanes</taxon>
    </lineage>
</organism>
<feature type="transmembrane region" description="Helical" evidence="1">
    <location>
        <begin position="20"/>
        <end position="40"/>
    </location>
</feature>
<feature type="transmembrane region" description="Helical" evidence="1">
    <location>
        <begin position="52"/>
        <end position="72"/>
    </location>
</feature>
<dbReference type="EMBL" id="JAUSUZ010000001">
    <property type="protein sequence ID" value="MDQ0370294.1"/>
    <property type="molecule type" value="Genomic_DNA"/>
</dbReference>
<comment type="caution">
    <text evidence="2">The sequence shown here is derived from an EMBL/GenBank/DDBJ whole genome shotgun (WGS) entry which is preliminary data.</text>
</comment>
<reference evidence="2 3" key="1">
    <citation type="submission" date="2023-07" db="EMBL/GenBank/DDBJ databases">
        <title>Sequencing the genomes of 1000 actinobacteria strains.</title>
        <authorList>
            <person name="Klenk H.-P."/>
        </authorList>
    </citation>
    <scope>NUCLEOTIDE SEQUENCE [LARGE SCALE GENOMIC DNA]</scope>
    <source>
        <strain evidence="2 3">DSM 44709</strain>
    </source>
</reference>
<keyword evidence="1" id="KW-0472">Membrane</keyword>
<dbReference type="RefSeq" id="WP_307246145.1">
    <property type="nucleotide sequence ID" value="NZ_JAUSUZ010000001.1"/>
</dbReference>
<feature type="transmembrane region" description="Helical" evidence="1">
    <location>
        <begin position="84"/>
        <end position="107"/>
    </location>
</feature>
<evidence type="ECO:0000256" key="1">
    <source>
        <dbReference type="SAM" id="Phobius"/>
    </source>
</evidence>
<proteinExistence type="predicted"/>
<feature type="transmembrane region" description="Helical" evidence="1">
    <location>
        <begin position="113"/>
        <end position="135"/>
    </location>
</feature>
<evidence type="ECO:0000313" key="2">
    <source>
        <dbReference type="EMBL" id="MDQ0370294.1"/>
    </source>
</evidence>
<keyword evidence="1" id="KW-1133">Transmembrane helix</keyword>